<evidence type="ECO:0000256" key="2">
    <source>
        <dbReference type="ARBA" id="ARBA00023002"/>
    </source>
</evidence>
<dbReference type="InterPro" id="IPR006140">
    <property type="entry name" value="D-isomer_DH_NAD-bd"/>
</dbReference>
<evidence type="ECO:0000259" key="4">
    <source>
        <dbReference type="Pfam" id="PF00389"/>
    </source>
</evidence>
<dbReference type="GO" id="GO:0016616">
    <property type="term" value="F:oxidoreductase activity, acting on the CH-OH group of donors, NAD or NADP as acceptor"/>
    <property type="evidence" value="ECO:0007669"/>
    <property type="project" value="InterPro"/>
</dbReference>
<dbReference type="InterPro" id="IPR050857">
    <property type="entry name" value="D-2-hydroxyacid_DH"/>
</dbReference>
<feature type="domain" description="D-isomer specific 2-hydroxyacid dehydrogenase catalytic" evidence="4">
    <location>
        <begin position="22"/>
        <end position="311"/>
    </location>
</feature>
<dbReference type="Gene3D" id="3.40.50.720">
    <property type="entry name" value="NAD(P)-binding Rossmann-like Domain"/>
    <property type="match status" value="2"/>
</dbReference>
<dbReference type="Pfam" id="PF02826">
    <property type="entry name" value="2-Hacid_dh_C"/>
    <property type="match status" value="1"/>
</dbReference>
<dbReference type="InterPro" id="IPR006139">
    <property type="entry name" value="D-isomer_2_OHA_DH_cat_dom"/>
</dbReference>
<keyword evidence="2" id="KW-0560">Oxidoreductase</keyword>
<dbReference type="PANTHER" id="PTHR42789">
    <property type="entry name" value="D-ISOMER SPECIFIC 2-HYDROXYACID DEHYDROGENASE FAMILY PROTEIN (AFU_ORTHOLOGUE AFUA_6G10090)"/>
    <property type="match status" value="1"/>
</dbReference>
<feature type="domain" description="D-isomer specific 2-hydroxyacid dehydrogenase NAD-binding" evidence="5">
    <location>
        <begin position="115"/>
        <end position="286"/>
    </location>
</feature>
<gene>
    <name evidence="6" type="ORF">DF3PB_30004</name>
</gene>
<name>A0A380TFP4_9ZZZZ</name>
<reference evidence="6" key="1">
    <citation type="submission" date="2018-07" db="EMBL/GenBank/DDBJ databases">
        <authorList>
            <person name="Quirk P.G."/>
            <person name="Krulwich T.A."/>
        </authorList>
    </citation>
    <scope>NUCLEOTIDE SEQUENCE</scope>
</reference>
<organism evidence="6">
    <name type="scientific">metagenome</name>
    <dbReference type="NCBI Taxonomy" id="256318"/>
    <lineage>
        <taxon>unclassified sequences</taxon>
        <taxon>metagenomes</taxon>
    </lineage>
</organism>
<dbReference type="PANTHER" id="PTHR42789:SF1">
    <property type="entry name" value="D-ISOMER SPECIFIC 2-HYDROXYACID DEHYDROGENASE FAMILY PROTEIN (AFU_ORTHOLOGUE AFUA_6G10090)"/>
    <property type="match status" value="1"/>
</dbReference>
<evidence type="ECO:0000256" key="1">
    <source>
        <dbReference type="ARBA" id="ARBA00005854"/>
    </source>
</evidence>
<sequence length="321" mass="33562">MKSAGRILVTPRSVTRDGHPSLARLEAAGHEVAFGPPGRQPTEEELLHLLPDCVGYLAGVEPVTAGVLRGAGKLRAISRNGTGVDNVDLATAAAQGIAVLRAEGANARGVAELALALMLALARAIPECDAAMKAGGWQRSQGIELEGKTLGLLGWGRIGRLVGGFGAVLGMEVLAHDPMIPAGTVTTPARLTSFAEVLTQSDFLSLHCPPAPGGQPLLDEAALTRMKPGVRIINTARFELIDTKAMLHALDHGHVAGLALDVFDAEPPRDLSLVRHPRVIATPHAGGFTRESVDRAMDVAVDNILRALENPGPTPRRASCP</sequence>
<protein>
    <recommendedName>
        <fullName evidence="7">D-3-phosphoglycerate dehydrogenase</fullName>
    </recommendedName>
</protein>
<evidence type="ECO:0000256" key="3">
    <source>
        <dbReference type="ARBA" id="ARBA00023027"/>
    </source>
</evidence>
<evidence type="ECO:0000259" key="5">
    <source>
        <dbReference type="Pfam" id="PF02826"/>
    </source>
</evidence>
<dbReference type="InterPro" id="IPR036291">
    <property type="entry name" value="NAD(P)-bd_dom_sf"/>
</dbReference>
<evidence type="ECO:0008006" key="7">
    <source>
        <dbReference type="Google" id="ProtNLM"/>
    </source>
</evidence>
<dbReference type="Pfam" id="PF00389">
    <property type="entry name" value="2-Hacid_dh"/>
    <property type="match status" value="1"/>
</dbReference>
<proteinExistence type="inferred from homology"/>
<dbReference type="SUPFAM" id="SSF51735">
    <property type="entry name" value="NAD(P)-binding Rossmann-fold domains"/>
    <property type="match status" value="1"/>
</dbReference>
<dbReference type="AlphaFoldDB" id="A0A380TFP4"/>
<dbReference type="GO" id="GO:0051287">
    <property type="term" value="F:NAD binding"/>
    <property type="evidence" value="ECO:0007669"/>
    <property type="project" value="InterPro"/>
</dbReference>
<comment type="similarity">
    <text evidence="1">Belongs to the D-isomer specific 2-hydroxyacid dehydrogenase family.</text>
</comment>
<dbReference type="EMBL" id="UIDG01000223">
    <property type="protein sequence ID" value="SUS06551.1"/>
    <property type="molecule type" value="Genomic_DNA"/>
</dbReference>
<dbReference type="SUPFAM" id="SSF52283">
    <property type="entry name" value="Formate/glycerate dehydrogenase catalytic domain-like"/>
    <property type="match status" value="1"/>
</dbReference>
<accession>A0A380TFP4</accession>
<keyword evidence="3" id="KW-0520">NAD</keyword>
<evidence type="ECO:0000313" key="6">
    <source>
        <dbReference type="EMBL" id="SUS06551.1"/>
    </source>
</evidence>